<proteinExistence type="predicted"/>
<feature type="domain" description="F-box" evidence="2">
    <location>
        <begin position="2"/>
        <end position="51"/>
    </location>
</feature>
<dbReference type="Proteomes" id="UP000230233">
    <property type="component" value="Unassembled WGS sequence"/>
</dbReference>
<evidence type="ECO:0000313" key="3">
    <source>
        <dbReference type="EMBL" id="PIC14146.1"/>
    </source>
</evidence>
<dbReference type="PANTHER" id="PTHR21503">
    <property type="entry name" value="F-BOX-CONTAINING HYPOTHETICAL PROTEIN C.ELEGANS"/>
    <property type="match status" value="1"/>
</dbReference>
<accession>A0A2G5SH06</accession>
<dbReference type="PANTHER" id="PTHR21503:SF52">
    <property type="entry name" value="F-BOX DOMAIN-CONTAINING PROTEIN"/>
    <property type="match status" value="1"/>
</dbReference>
<name>A0A2G5SH06_9PELO</name>
<dbReference type="Pfam" id="PF07735">
    <property type="entry name" value="FBA_2"/>
    <property type="match status" value="1"/>
</dbReference>
<organism evidence="3 4">
    <name type="scientific">Caenorhabditis nigoni</name>
    <dbReference type="NCBI Taxonomy" id="1611254"/>
    <lineage>
        <taxon>Eukaryota</taxon>
        <taxon>Metazoa</taxon>
        <taxon>Ecdysozoa</taxon>
        <taxon>Nematoda</taxon>
        <taxon>Chromadorea</taxon>
        <taxon>Rhabditida</taxon>
        <taxon>Rhabditina</taxon>
        <taxon>Rhabditomorpha</taxon>
        <taxon>Rhabditoidea</taxon>
        <taxon>Rhabditidae</taxon>
        <taxon>Peloderinae</taxon>
        <taxon>Caenorhabditis</taxon>
    </lineage>
</organism>
<reference evidence="4" key="1">
    <citation type="submission" date="2017-10" db="EMBL/GenBank/DDBJ databases">
        <title>Rapid genome shrinkage in a self-fertile nematode reveals novel sperm competition proteins.</title>
        <authorList>
            <person name="Yin D."/>
            <person name="Schwarz E.M."/>
            <person name="Thomas C.G."/>
            <person name="Felde R.L."/>
            <person name="Korf I.F."/>
            <person name="Cutter A.D."/>
            <person name="Schartner C.M."/>
            <person name="Ralston E.J."/>
            <person name="Meyer B.J."/>
            <person name="Haag E.S."/>
        </authorList>
    </citation>
    <scope>NUCLEOTIDE SEQUENCE [LARGE SCALE GENOMIC DNA]</scope>
    <source>
        <strain evidence="4">JU1422</strain>
    </source>
</reference>
<dbReference type="PROSITE" id="PS50181">
    <property type="entry name" value="FBOX"/>
    <property type="match status" value="1"/>
</dbReference>
<protein>
    <recommendedName>
        <fullName evidence="2">F-box domain-containing protein</fullName>
    </recommendedName>
</protein>
<evidence type="ECO:0000256" key="1">
    <source>
        <dbReference type="SAM" id="MobiDB-lite"/>
    </source>
</evidence>
<evidence type="ECO:0000313" key="4">
    <source>
        <dbReference type="Proteomes" id="UP000230233"/>
    </source>
</evidence>
<dbReference type="InterPro" id="IPR001810">
    <property type="entry name" value="F-box_dom"/>
</dbReference>
<sequence length="303" mass="35061">MPIDLLKFPNDLLREVFRLCYPFDLYKLSKCSKKCSQKSITLGATKKWKIELLGVKLITISVDGGSKYPNNYYFNRTDNPEEYFETKLGGYIHNMYIEFPNGGAVEVFFYLLDTFGIRIVKSLKISLGNIVDVSEVAKVLVNRNLEIEHFGIENTEEVQDVVNFMPMLNQMNITQEFECILKFPPDFNFEFVKYPSQIYIKESFWFNINQLLHCTCAQIKLDFMRSLDSMSNQDLDLFLQEWKKPGAFPNLRVLQIESKNIDDQSPILDMIPPITTADNPRIKVSADPADTVVEEIPNNEDDD</sequence>
<dbReference type="EMBL" id="PDUG01000008">
    <property type="protein sequence ID" value="PIC14146.1"/>
    <property type="molecule type" value="Genomic_DNA"/>
</dbReference>
<comment type="caution">
    <text evidence="3">The sequence shown here is derived from an EMBL/GenBank/DDBJ whole genome shotgun (WGS) entry which is preliminary data.</text>
</comment>
<dbReference type="InterPro" id="IPR012885">
    <property type="entry name" value="F-box_Sdz-33"/>
</dbReference>
<gene>
    <name evidence="3" type="ORF">B9Z55_027156</name>
</gene>
<feature type="region of interest" description="Disordered" evidence="1">
    <location>
        <begin position="279"/>
        <end position="303"/>
    </location>
</feature>
<evidence type="ECO:0000259" key="2">
    <source>
        <dbReference type="PROSITE" id="PS50181"/>
    </source>
</evidence>
<keyword evidence="4" id="KW-1185">Reference proteome</keyword>
<dbReference type="AlphaFoldDB" id="A0A2G5SH06"/>